<feature type="compositionally biased region" description="Low complexity" evidence="2">
    <location>
        <begin position="232"/>
        <end position="247"/>
    </location>
</feature>
<keyword evidence="5" id="KW-1185">Reference proteome</keyword>
<proteinExistence type="predicted"/>
<keyword evidence="1 4" id="KW-0378">Hydrolase</keyword>
<feature type="region of interest" description="Disordered" evidence="2">
    <location>
        <begin position="159"/>
        <end position="181"/>
    </location>
</feature>
<dbReference type="GO" id="GO:0019748">
    <property type="term" value="P:secondary metabolic process"/>
    <property type="evidence" value="ECO:0007669"/>
    <property type="project" value="TreeGrafter"/>
</dbReference>
<dbReference type="GO" id="GO:0005634">
    <property type="term" value="C:nucleus"/>
    <property type="evidence" value="ECO:0007669"/>
    <property type="project" value="TreeGrafter"/>
</dbReference>
<dbReference type="Proteomes" id="UP001203852">
    <property type="component" value="Unassembled WGS sequence"/>
</dbReference>
<dbReference type="InterPro" id="IPR029058">
    <property type="entry name" value="AB_hydrolase_fold"/>
</dbReference>
<evidence type="ECO:0000259" key="3">
    <source>
        <dbReference type="Pfam" id="PF03959"/>
    </source>
</evidence>
<dbReference type="InterPro" id="IPR050593">
    <property type="entry name" value="LovG"/>
</dbReference>
<dbReference type="Pfam" id="PF03959">
    <property type="entry name" value="FSH1"/>
    <property type="match status" value="2"/>
</dbReference>
<dbReference type="InterPro" id="IPR005645">
    <property type="entry name" value="FSH-like_dom"/>
</dbReference>
<sequence length="352" mass="38000">MRVLCLHGMGTNSGIFEAQTEMFRSLLPHHFEYEFFDADHEYPAAEGVGEIFPGPYYAFYPVPTTDNVAGAHQYVQEIIDEEGPFDAVMGFSQGAALAASILLRHEKEKPLEPAPFRLAIFICGSLPYWFESNQGVNVAGLFLQPSDTGFGPPVGITYQPSRDDGSAEAKPMAGSAKMRSGKGTAESAALEMGFKLATLDEGKWSSTVVVAELPGSSGSSDYDGDDSPAVFSPMDSSAASQSSFSSPDDSDDEEFDWGTKPTEIAAAAGDHIVRRLHPSVDKLRIGIPTAHIYGSTDPYYRQSLGLAGLCESKWASTYEHPDGHIVPRDKSVNVKIAATIERTLKMVDALSR</sequence>
<evidence type="ECO:0000256" key="1">
    <source>
        <dbReference type="ARBA" id="ARBA00022801"/>
    </source>
</evidence>
<dbReference type="Gene3D" id="3.40.50.1820">
    <property type="entry name" value="alpha/beta hydrolase"/>
    <property type="match status" value="1"/>
</dbReference>
<feature type="region of interest" description="Disordered" evidence="2">
    <location>
        <begin position="215"/>
        <end position="257"/>
    </location>
</feature>
<gene>
    <name evidence="4" type="ORF">EDD36DRAFT_459776</name>
</gene>
<dbReference type="SUPFAM" id="SSF53474">
    <property type="entry name" value="alpha/beta-Hydrolases"/>
    <property type="match status" value="1"/>
</dbReference>
<comment type="caution">
    <text evidence="4">The sequence shown here is derived from an EMBL/GenBank/DDBJ whole genome shotgun (WGS) entry which is preliminary data.</text>
</comment>
<dbReference type="PANTHER" id="PTHR48070:SF7">
    <property type="entry name" value="SERINE HYDROLASE FSH DOMAIN-CONTAINING PROTEIN-RELATED"/>
    <property type="match status" value="1"/>
</dbReference>
<organism evidence="4 5">
    <name type="scientific">Exophiala viscosa</name>
    <dbReference type="NCBI Taxonomy" id="2486360"/>
    <lineage>
        <taxon>Eukaryota</taxon>
        <taxon>Fungi</taxon>
        <taxon>Dikarya</taxon>
        <taxon>Ascomycota</taxon>
        <taxon>Pezizomycotina</taxon>
        <taxon>Eurotiomycetes</taxon>
        <taxon>Chaetothyriomycetidae</taxon>
        <taxon>Chaetothyriales</taxon>
        <taxon>Herpotrichiellaceae</taxon>
        <taxon>Exophiala</taxon>
    </lineage>
</organism>
<dbReference type="PANTHER" id="PTHR48070">
    <property type="entry name" value="ESTERASE OVCA2"/>
    <property type="match status" value="1"/>
</dbReference>
<dbReference type="EMBL" id="MU404350">
    <property type="protein sequence ID" value="KAI1618121.1"/>
    <property type="molecule type" value="Genomic_DNA"/>
</dbReference>
<protein>
    <submittedName>
        <fullName evidence="4">Serine hydrolase-domain-containing protein</fullName>
    </submittedName>
</protein>
<dbReference type="GO" id="GO:0005737">
    <property type="term" value="C:cytoplasm"/>
    <property type="evidence" value="ECO:0007669"/>
    <property type="project" value="TreeGrafter"/>
</dbReference>
<reference evidence="4" key="1">
    <citation type="journal article" date="2022" name="bioRxiv">
        <title>Deciphering the potential niche of two novel black yeast fungi from a biological soil crust based on their genomes, phenotypes, and melanin regulation.</title>
        <authorList>
            <consortium name="DOE Joint Genome Institute"/>
            <person name="Carr E.C."/>
            <person name="Barton Q."/>
            <person name="Grambo S."/>
            <person name="Sullivan M."/>
            <person name="Renfro C.M."/>
            <person name="Kuo A."/>
            <person name="Pangilinan J."/>
            <person name="Lipzen A."/>
            <person name="Keymanesh K."/>
            <person name="Savage E."/>
            <person name="Barry K."/>
            <person name="Grigoriev I.V."/>
            <person name="Riekhof W.R."/>
            <person name="Harris S.S."/>
        </authorList>
    </citation>
    <scope>NUCLEOTIDE SEQUENCE</scope>
    <source>
        <strain evidence="4">JF 03-4F</strain>
    </source>
</reference>
<evidence type="ECO:0000313" key="5">
    <source>
        <dbReference type="Proteomes" id="UP001203852"/>
    </source>
</evidence>
<feature type="domain" description="Serine hydrolase" evidence="3">
    <location>
        <begin position="278"/>
        <end position="335"/>
    </location>
</feature>
<accession>A0AAN6E507</accession>
<feature type="domain" description="Serine hydrolase" evidence="3">
    <location>
        <begin position="1"/>
        <end position="126"/>
    </location>
</feature>
<evidence type="ECO:0000256" key="2">
    <source>
        <dbReference type="SAM" id="MobiDB-lite"/>
    </source>
</evidence>
<dbReference type="GO" id="GO:0016787">
    <property type="term" value="F:hydrolase activity"/>
    <property type="evidence" value="ECO:0007669"/>
    <property type="project" value="UniProtKB-KW"/>
</dbReference>
<evidence type="ECO:0000313" key="4">
    <source>
        <dbReference type="EMBL" id="KAI1618121.1"/>
    </source>
</evidence>
<name>A0AAN6E507_9EURO</name>
<dbReference type="AlphaFoldDB" id="A0AAN6E507"/>